<dbReference type="InterPro" id="IPR024462">
    <property type="entry name" value="GH116_N"/>
</dbReference>
<dbReference type="Pfam" id="PF12215">
    <property type="entry name" value="Glyco_hydr_116N"/>
    <property type="match status" value="1"/>
</dbReference>
<evidence type="ECO:0000313" key="3">
    <source>
        <dbReference type="EMBL" id="MBP2380510.1"/>
    </source>
</evidence>
<comment type="caution">
    <text evidence="3">The sequence shown here is derived from an EMBL/GenBank/DDBJ whole genome shotgun (WGS) entry which is preliminary data.</text>
</comment>
<protein>
    <submittedName>
        <fullName evidence="3">Uncharacterized protein (DUF608 family)</fullName>
    </submittedName>
</protein>
<dbReference type="Proteomes" id="UP001519290">
    <property type="component" value="Unassembled WGS sequence"/>
</dbReference>
<dbReference type="EMBL" id="JAGIOD010000001">
    <property type="protein sequence ID" value="MBP2380510.1"/>
    <property type="molecule type" value="Genomic_DNA"/>
</dbReference>
<dbReference type="InterPro" id="IPR052566">
    <property type="entry name" value="Non-lysos_glucosylceramidase"/>
</dbReference>
<proteinExistence type="predicted"/>
<feature type="domain" description="Glycosyl-hydrolase family 116 N-terminal" evidence="2">
    <location>
        <begin position="37"/>
        <end position="274"/>
    </location>
</feature>
<gene>
    <name evidence="3" type="ORF">JOF43_000467</name>
</gene>
<dbReference type="Pfam" id="PF04685">
    <property type="entry name" value="DUF608"/>
    <property type="match status" value="1"/>
</dbReference>
<organism evidence="3 4">
    <name type="scientific">Brachybacterium sacelli</name>
    <dbReference type="NCBI Taxonomy" id="173364"/>
    <lineage>
        <taxon>Bacteria</taxon>
        <taxon>Bacillati</taxon>
        <taxon>Actinomycetota</taxon>
        <taxon>Actinomycetes</taxon>
        <taxon>Micrococcales</taxon>
        <taxon>Dermabacteraceae</taxon>
        <taxon>Brachybacterium</taxon>
    </lineage>
</organism>
<dbReference type="Gene3D" id="1.50.10.10">
    <property type="match status" value="1"/>
</dbReference>
<feature type="domain" description="Glycosyl-hydrolase family 116 catalytic region" evidence="1">
    <location>
        <begin position="401"/>
        <end position="671"/>
    </location>
</feature>
<name>A0ABS4WWC5_9MICO</name>
<dbReference type="InterPro" id="IPR006775">
    <property type="entry name" value="GH116_catalytic"/>
</dbReference>
<dbReference type="PANTHER" id="PTHR12654">
    <property type="entry name" value="BILE ACID BETA-GLUCOSIDASE-RELATED"/>
    <property type="match status" value="1"/>
</dbReference>
<dbReference type="SUPFAM" id="SSF48208">
    <property type="entry name" value="Six-hairpin glycosidases"/>
    <property type="match status" value="1"/>
</dbReference>
<dbReference type="InterPro" id="IPR012341">
    <property type="entry name" value="6hp_glycosidase-like_sf"/>
</dbReference>
<accession>A0ABS4WWC5</accession>
<evidence type="ECO:0000259" key="1">
    <source>
        <dbReference type="Pfam" id="PF04685"/>
    </source>
</evidence>
<sequence length="781" mass="86003">MEEDPVSAVLEAEFRPPFDGASGFAPGRGAGLPRLDNARMSGEYPLATVEFTDQNLPVTVELTAFTPLVPLDADDSGIPAAVLRYRVHNPQPATVDVTIAGSMCNPAGISGRTAADAPTFEGTPTNRYRDDGVVRGIEFSTDLPPSSPLFASAALVTTDASVTATECWLVGARPDGFHLFWEDFASDGLLGPHGGHPEDPGAFDDKVRVGSLGIVHTLAPGQSQEFEFLLAWHTPNRRRAWQGGALPNTHIDETVPNHYAVRYEDAWEVSRDLAVRLPQLEGSTRAFRDALFSSTLPPEVIDAVSSALVALRSTTCFVLDDGSPTGQFAAWEGGLDHVGSCEGTCTHVWNYAQTVAHLFPTLEAGARRNEILRETAPDGRMRFRTNAVFDGQPWDHRPAVDGQLGTIVRVYREWTISGDDTFLEELWPSVRLALDYALTHWDSDGDMVLDNEQHNTYDIEFFGPNSLANSMLLAAVRAGEEMALHQGEEATASRYRETFDLASERIDDLLYNGEYYDQRLDDVDAHRYQYGSGCLADQLLGQTLAHLTGLGHLLPAEHVRSAIAAVHRNNFFPDLRSHETVQRTYAMYGEAGLVLCTWPRGGRPRLPFIYCDEVWTGIEYQVATHLVYEGFVREGLEVVRAVRERHNGVRRNPWNETESGHHYARSMASWGVLLALLDHRWDGRSRTLGLAPRLEALDGDRFFGIITTGTGWGVLDAGQDAPLLLCHGGRIRVDSIEFVHPVRGIFRAVGINIMAGDSIALDRQGSVRSVPALDAKSRKER</sequence>
<dbReference type="PANTHER" id="PTHR12654:SF0">
    <property type="entry name" value="NON-LYSOSOMAL GLUCOSYLCERAMIDASE"/>
    <property type="match status" value="1"/>
</dbReference>
<reference evidence="3 4" key="1">
    <citation type="submission" date="2021-03" db="EMBL/GenBank/DDBJ databases">
        <title>Sequencing the genomes of 1000 actinobacteria strains.</title>
        <authorList>
            <person name="Klenk H.-P."/>
        </authorList>
    </citation>
    <scope>NUCLEOTIDE SEQUENCE [LARGE SCALE GENOMIC DNA]</scope>
    <source>
        <strain evidence="3 4">DSM 14566</strain>
    </source>
</reference>
<dbReference type="InterPro" id="IPR008928">
    <property type="entry name" value="6-hairpin_glycosidase_sf"/>
</dbReference>
<keyword evidence="4" id="KW-1185">Reference proteome</keyword>
<evidence type="ECO:0000259" key="2">
    <source>
        <dbReference type="Pfam" id="PF12215"/>
    </source>
</evidence>
<evidence type="ECO:0000313" key="4">
    <source>
        <dbReference type="Proteomes" id="UP001519290"/>
    </source>
</evidence>